<evidence type="ECO:0000313" key="1">
    <source>
        <dbReference type="EMBL" id="CCB79985.1"/>
    </source>
</evidence>
<reference evidence="1 2" key="1">
    <citation type="journal article" date="2011" name="J. Bacteriol.">
        <title>Genome sequence of Helicobacter bizzozeronii strain CIII-1, an isolate from human gastric mucosa.</title>
        <authorList>
            <person name="Schott T."/>
            <person name="Rossi M."/>
            <person name="Hanninen M.L."/>
        </authorList>
    </citation>
    <scope>NUCLEOTIDE SEQUENCE [LARGE SCALE GENOMIC DNA]</scope>
    <source>
        <strain evidence="1 2">CIII-1</strain>
    </source>
</reference>
<proteinExistence type="predicted"/>
<dbReference type="EMBL" id="FR871757">
    <property type="protein sequence ID" value="CCB79985.1"/>
    <property type="molecule type" value="Genomic_DNA"/>
</dbReference>
<dbReference type="AlphaFoldDB" id="F8KQ77"/>
<name>F8KQ77_HELBC</name>
<evidence type="ECO:0000313" key="2">
    <source>
        <dbReference type="Proteomes" id="UP000008387"/>
    </source>
</evidence>
<accession>F8KQ77</accession>
<gene>
    <name evidence="1" type="ordered locus">HBZC1_09990</name>
</gene>
<sequence length="104" mass="12016">MEASYIHNFDGFYKSLESLRDEEGDEEDEDDEYRMFFEELFPEDHEDDGKEFYAQKRQESLEAGAKAGSALCAMALVKGFLKQEDKDFSKAQELLELLTSLKPT</sequence>
<protein>
    <submittedName>
        <fullName evidence="1">Uncharacterized protein</fullName>
    </submittedName>
</protein>
<organism evidence="1 2">
    <name type="scientific">Helicobacter bizzozeronii (strain CIII-1)</name>
    <dbReference type="NCBI Taxonomy" id="1002804"/>
    <lineage>
        <taxon>Bacteria</taxon>
        <taxon>Pseudomonadati</taxon>
        <taxon>Campylobacterota</taxon>
        <taxon>Epsilonproteobacteria</taxon>
        <taxon>Campylobacterales</taxon>
        <taxon>Helicobacteraceae</taxon>
        <taxon>Helicobacter</taxon>
    </lineage>
</organism>
<dbReference type="KEGG" id="hbi:HBZC1_09990"/>
<dbReference type="Proteomes" id="UP000008387">
    <property type="component" value="Chromosome"/>
</dbReference>
<dbReference type="HOGENOM" id="CLU_2246224_0_0_7"/>
<keyword evidence="2" id="KW-1185">Reference proteome</keyword>
<dbReference type="RefSeq" id="WP_013890429.1">
    <property type="nucleotide sequence ID" value="NC_015674.1"/>
</dbReference>